<reference evidence="1" key="1">
    <citation type="journal article" date="2012" name="Nat. Biotechnol.">
        <title>Draft genome sequence of pigeonpea (Cajanus cajan), an orphan legume crop of resource-poor farmers.</title>
        <authorList>
            <person name="Varshney R.K."/>
            <person name="Chen W."/>
            <person name="Li Y."/>
            <person name="Bharti A.K."/>
            <person name="Saxena R.K."/>
            <person name="Schlueter J.A."/>
            <person name="Donoghue M.T."/>
            <person name="Azam S."/>
            <person name="Fan G."/>
            <person name="Whaley A.M."/>
            <person name="Farmer A.D."/>
            <person name="Sheridan J."/>
            <person name="Iwata A."/>
            <person name="Tuteja R."/>
            <person name="Penmetsa R.V."/>
            <person name="Wu W."/>
            <person name="Upadhyaya H.D."/>
            <person name="Yang S.P."/>
            <person name="Shah T."/>
            <person name="Saxena K.B."/>
            <person name="Michael T."/>
            <person name="McCombie W.R."/>
            <person name="Yang B."/>
            <person name="Zhang G."/>
            <person name="Yang H."/>
            <person name="Wang J."/>
            <person name="Spillane C."/>
            <person name="Cook D.R."/>
            <person name="May G.D."/>
            <person name="Xu X."/>
            <person name="Jackson S.A."/>
        </authorList>
    </citation>
    <scope>NUCLEOTIDE SEQUENCE [LARGE SCALE GENOMIC DNA]</scope>
</reference>
<dbReference type="AlphaFoldDB" id="A0A151RBA1"/>
<gene>
    <name evidence="1" type="ORF">KK1_038768</name>
</gene>
<accession>A0A151RBA1</accession>
<organism evidence="1 2">
    <name type="scientific">Cajanus cajan</name>
    <name type="common">Pigeon pea</name>
    <name type="synonym">Cajanus indicus</name>
    <dbReference type="NCBI Taxonomy" id="3821"/>
    <lineage>
        <taxon>Eukaryota</taxon>
        <taxon>Viridiplantae</taxon>
        <taxon>Streptophyta</taxon>
        <taxon>Embryophyta</taxon>
        <taxon>Tracheophyta</taxon>
        <taxon>Spermatophyta</taxon>
        <taxon>Magnoliopsida</taxon>
        <taxon>eudicotyledons</taxon>
        <taxon>Gunneridae</taxon>
        <taxon>Pentapetalae</taxon>
        <taxon>rosids</taxon>
        <taxon>fabids</taxon>
        <taxon>Fabales</taxon>
        <taxon>Fabaceae</taxon>
        <taxon>Papilionoideae</taxon>
        <taxon>50 kb inversion clade</taxon>
        <taxon>NPAAA clade</taxon>
        <taxon>indigoferoid/millettioid clade</taxon>
        <taxon>Phaseoleae</taxon>
        <taxon>Cajanus</taxon>
    </lineage>
</organism>
<dbReference type="Proteomes" id="UP000075243">
    <property type="component" value="Unassembled WGS sequence"/>
</dbReference>
<evidence type="ECO:0000313" key="1">
    <source>
        <dbReference type="EMBL" id="KYP39924.1"/>
    </source>
</evidence>
<dbReference type="PANTHER" id="PTHR33116">
    <property type="entry name" value="REVERSE TRANSCRIPTASE ZINC-BINDING DOMAIN-CONTAINING PROTEIN-RELATED-RELATED"/>
    <property type="match status" value="1"/>
</dbReference>
<dbReference type="Gene3D" id="3.60.10.10">
    <property type="entry name" value="Endonuclease/exonuclease/phosphatase"/>
    <property type="match status" value="1"/>
</dbReference>
<protein>
    <submittedName>
        <fullName evidence="1">Ribonuclease H protein At1g65750 family</fullName>
    </submittedName>
</protein>
<name>A0A151RBA1_CAJCA</name>
<dbReference type="EMBL" id="KQ483871">
    <property type="protein sequence ID" value="KYP39924.1"/>
    <property type="molecule type" value="Genomic_DNA"/>
</dbReference>
<dbReference type="PANTHER" id="PTHR33116:SF70">
    <property type="entry name" value="NON-LTR RETROELEMENT REVERSE TRANSCRIPTASE-LIKE PROTEIN"/>
    <property type="match status" value="1"/>
</dbReference>
<dbReference type="InterPro" id="IPR036691">
    <property type="entry name" value="Endo/exonu/phosph_ase_sf"/>
</dbReference>
<keyword evidence="2" id="KW-1185">Reference proteome</keyword>
<dbReference type="Gramene" id="C.cajan_35968.t">
    <property type="protein sequence ID" value="C.cajan_35968.t"/>
    <property type="gene ID" value="C.cajan_35968"/>
</dbReference>
<dbReference type="STRING" id="3821.A0A151RBA1"/>
<evidence type="ECO:0000313" key="2">
    <source>
        <dbReference type="Proteomes" id="UP000075243"/>
    </source>
</evidence>
<sequence>MINACNLIDLGTTSYKYTWYRGTEHGRVAKKLDRGLGDHSWCWTFPKAYVEVLNRVYSDHCPLLLCWLVAIKVDLEKAYDCVNWEFLRQTLLDFGFPIRIINLIMVMQEEWLPITLSHGGPPLSHLLFADDVLLFGKASIDQMHMIATILDAFCMELGLKINLGSQPCTKGGSESELKYLLHQQPWLVPRVSITQTKFNHMVTQIQGWLAYWKGKLLNKVGHLSLAKSVLVAIPTYTMQLFWLPQNICNTIDRLCKAMLWSTSGSTRVWNIINWKDIIKPKSEGDLGMRDTRATNISLLESLVWDLLQITSKP</sequence>
<dbReference type="SUPFAM" id="SSF56219">
    <property type="entry name" value="DNase I-like"/>
    <property type="match status" value="1"/>
</dbReference>
<proteinExistence type="predicted"/>